<evidence type="ECO:0000259" key="1">
    <source>
        <dbReference type="Pfam" id="PF00188"/>
    </source>
</evidence>
<protein>
    <submittedName>
        <fullName evidence="2">Unannotated protein</fullName>
    </submittedName>
</protein>
<sequence>MRRIIRALILIPILALLGVVFFSLAISISTEKTLSENLIAVPDVEIDWLTKLNSYRIGSGVNPVKESGRISKAAQAHADYLASTDQSYLVGKYQNLHKENPKSPFASKNGATIGAGDIAWTFGKNASAVDSLMTAPFHAIGLLRENLVNVGFGTAVAGETSFSPNSRITNIGIIEGLSAKSRKKVILFPGPNFVTHLNSFAGENPEPREVCGKQFKEFTGLPIFASLLHKPNKNLKVSLETPSGDIVSVGPELCVVTESNFISTDLIYGPAGKSIIRSEHLVLIIPKSPLSEGEQKIRISEKGRPDLHWSFTYKAEKLAP</sequence>
<dbReference type="SUPFAM" id="SSF55797">
    <property type="entry name" value="PR-1-like"/>
    <property type="match status" value="1"/>
</dbReference>
<gene>
    <name evidence="2" type="ORF">UFOPK2928_01132</name>
</gene>
<dbReference type="Gene3D" id="3.40.33.10">
    <property type="entry name" value="CAP"/>
    <property type="match status" value="1"/>
</dbReference>
<dbReference type="Pfam" id="PF00188">
    <property type="entry name" value="CAP"/>
    <property type="match status" value="1"/>
</dbReference>
<feature type="domain" description="SCP" evidence="1">
    <location>
        <begin position="50"/>
        <end position="161"/>
    </location>
</feature>
<evidence type="ECO:0000313" key="2">
    <source>
        <dbReference type="EMBL" id="CAB4786858.1"/>
    </source>
</evidence>
<dbReference type="InterPro" id="IPR014044">
    <property type="entry name" value="CAP_dom"/>
</dbReference>
<organism evidence="2">
    <name type="scientific">freshwater metagenome</name>
    <dbReference type="NCBI Taxonomy" id="449393"/>
    <lineage>
        <taxon>unclassified sequences</taxon>
        <taxon>metagenomes</taxon>
        <taxon>ecological metagenomes</taxon>
    </lineage>
</organism>
<dbReference type="EMBL" id="CAEZZY010000155">
    <property type="protein sequence ID" value="CAB4786858.1"/>
    <property type="molecule type" value="Genomic_DNA"/>
</dbReference>
<name>A0A6J6WVN6_9ZZZZ</name>
<accession>A0A6J6WVN6</accession>
<reference evidence="2" key="1">
    <citation type="submission" date="2020-05" db="EMBL/GenBank/DDBJ databases">
        <authorList>
            <person name="Chiriac C."/>
            <person name="Salcher M."/>
            <person name="Ghai R."/>
            <person name="Kavagutti S V."/>
        </authorList>
    </citation>
    <scope>NUCLEOTIDE SEQUENCE</scope>
</reference>
<proteinExistence type="predicted"/>
<dbReference type="InterPro" id="IPR035940">
    <property type="entry name" value="CAP_sf"/>
</dbReference>
<dbReference type="AlphaFoldDB" id="A0A6J6WVN6"/>